<evidence type="ECO:0000256" key="1">
    <source>
        <dbReference type="SAM" id="Coils"/>
    </source>
</evidence>
<feature type="coiled-coil region" evidence="1">
    <location>
        <begin position="112"/>
        <end position="170"/>
    </location>
</feature>
<gene>
    <name evidence="2" type="ORF">PDIGIT_LOCUS15521</name>
</gene>
<dbReference type="EMBL" id="CAOQHR010000013">
    <property type="protein sequence ID" value="CAI6342316.1"/>
    <property type="molecule type" value="Genomic_DNA"/>
</dbReference>
<reference evidence="2" key="1">
    <citation type="submission" date="2023-01" db="EMBL/GenBank/DDBJ databases">
        <authorList>
            <person name="Van Ghelder C."/>
            <person name="Rancurel C."/>
        </authorList>
    </citation>
    <scope>NUCLEOTIDE SEQUENCE</scope>
    <source>
        <strain evidence="2">CNCM I-4278</strain>
    </source>
</reference>
<dbReference type="AlphaFoldDB" id="A0A9W4UTZ7"/>
<sequence>MERREWRTRCRKELSTHIQSKLGIVIDPAQVRLLPSPDDPYTWRFLPEKKHLFSKNISDHSISAYKDLSNGVGRTFEAIPAKQRNSANSFGMMEGAVVATVGQKEISFSTLIDQLQDKNAVLSQSLEEMRTQLSAELECRRHAESELARLKEVNERLQEAYEKNDSIAMRLKRVLDGQSQGLKSAVIELQALQEGLLLGA</sequence>
<organism evidence="2 3">
    <name type="scientific">Periconia digitata</name>
    <dbReference type="NCBI Taxonomy" id="1303443"/>
    <lineage>
        <taxon>Eukaryota</taxon>
        <taxon>Fungi</taxon>
        <taxon>Dikarya</taxon>
        <taxon>Ascomycota</taxon>
        <taxon>Pezizomycotina</taxon>
        <taxon>Dothideomycetes</taxon>
        <taxon>Pleosporomycetidae</taxon>
        <taxon>Pleosporales</taxon>
        <taxon>Massarineae</taxon>
        <taxon>Periconiaceae</taxon>
        <taxon>Periconia</taxon>
    </lineage>
</organism>
<evidence type="ECO:0000313" key="2">
    <source>
        <dbReference type="EMBL" id="CAI6342316.1"/>
    </source>
</evidence>
<proteinExistence type="predicted"/>
<accession>A0A9W4UTZ7</accession>
<keyword evidence="1" id="KW-0175">Coiled coil</keyword>
<name>A0A9W4UTZ7_9PLEO</name>
<protein>
    <submittedName>
        <fullName evidence="2">Uncharacterized protein</fullName>
    </submittedName>
</protein>
<dbReference type="OrthoDB" id="5428321at2759"/>
<keyword evidence="3" id="KW-1185">Reference proteome</keyword>
<evidence type="ECO:0000313" key="3">
    <source>
        <dbReference type="Proteomes" id="UP001152607"/>
    </source>
</evidence>
<dbReference type="Proteomes" id="UP001152607">
    <property type="component" value="Unassembled WGS sequence"/>
</dbReference>
<comment type="caution">
    <text evidence="2">The sequence shown here is derived from an EMBL/GenBank/DDBJ whole genome shotgun (WGS) entry which is preliminary data.</text>
</comment>